<feature type="transmembrane region" description="Helical" evidence="7">
    <location>
        <begin position="181"/>
        <end position="203"/>
    </location>
</feature>
<feature type="domain" description="Acyltransferase 3" evidence="8">
    <location>
        <begin position="8"/>
        <end position="337"/>
    </location>
</feature>
<evidence type="ECO:0000256" key="6">
    <source>
        <dbReference type="ARBA" id="ARBA00023136"/>
    </source>
</evidence>
<proteinExistence type="inferred from homology"/>
<comment type="similarity">
    <text evidence="2">Belongs to the acyltransferase 3 family.</text>
</comment>
<keyword evidence="6 7" id="KW-0472">Membrane</keyword>
<keyword evidence="9" id="KW-0808">Transferase</keyword>
<keyword evidence="3" id="KW-1003">Cell membrane</keyword>
<evidence type="ECO:0000259" key="8">
    <source>
        <dbReference type="Pfam" id="PF01757"/>
    </source>
</evidence>
<feature type="transmembrane region" description="Helical" evidence="7">
    <location>
        <begin position="12"/>
        <end position="29"/>
    </location>
</feature>
<organism evidence="9 10">
    <name type="scientific">Virgibacillus sediminis</name>
    <dbReference type="NCBI Taxonomy" id="202260"/>
    <lineage>
        <taxon>Bacteria</taxon>
        <taxon>Bacillati</taxon>
        <taxon>Bacillota</taxon>
        <taxon>Bacilli</taxon>
        <taxon>Bacillales</taxon>
        <taxon>Bacillaceae</taxon>
        <taxon>Virgibacillus</taxon>
    </lineage>
</organism>
<dbReference type="EMBL" id="JBHRRZ010000009">
    <property type="protein sequence ID" value="MFC2947702.1"/>
    <property type="molecule type" value="Genomic_DNA"/>
</dbReference>
<evidence type="ECO:0000256" key="3">
    <source>
        <dbReference type="ARBA" id="ARBA00022475"/>
    </source>
</evidence>
<accession>A0ABV7A3P1</accession>
<reference evidence="10" key="1">
    <citation type="journal article" date="2019" name="Int. J. Syst. Evol. Microbiol.">
        <title>The Global Catalogue of Microorganisms (GCM) 10K type strain sequencing project: providing services to taxonomists for standard genome sequencing and annotation.</title>
        <authorList>
            <consortium name="The Broad Institute Genomics Platform"/>
            <consortium name="The Broad Institute Genome Sequencing Center for Infectious Disease"/>
            <person name="Wu L."/>
            <person name="Ma J."/>
        </authorList>
    </citation>
    <scope>NUCLEOTIDE SEQUENCE [LARGE SCALE GENOMIC DNA]</scope>
    <source>
        <strain evidence="10">KCTC 13193</strain>
    </source>
</reference>
<evidence type="ECO:0000256" key="5">
    <source>
        <dbReference type="ARBA" id="ARBA00022989"/>
    </source>
</evidence>
<feature type="transmembrane region" description="Helical" evidence="7">
    <location>
        <begin position="49"/>
        <end position="67"/>
    </location>
</feature>
<evidence type="ECO:0000256" key="7">
    <source>
        <dbReference type="SAM" id="Phobius"/>
    </source>
</evidence>
<dbReference type="RefSeq" id="WP_390303877.1">
    <property type="nucleotide sequence ID" value="NZ_JBHRRZ010000009.1"/>
</dbReference>
<evidence type="ECO:0000313" key="9">
    <source>
        <dbReference type="EMBL" id="MFC2947702.1"/>
    </source>
</evidence>
<evidence type="ECO:0000256" key="1">
    <source>
        <dbReference type="ARBA" id="ARBA00004651"/>
    </source>
</evidence>
<dbReference type="Proteomes" id="UP001595387">
    <property type="component" value="Unassembled WGS sequence"/>
</dbReference>
<evidence type="ECO:0000313" key="10">
    <source>
        <dbReference type="Proteomes" id="UP001595387"/>
    </source>
</evidence>
<comment type="caution">
    <text evidence="9">The sequence shown here is derived from an EMBL/GenBank/DDBJ whole genome shotgun (WGS) entry which is preliminary data.</text>
</comment>
<sequence>MKRQHIDSIFYLRLFAMLMVVLVHVTGTYQTVLPEGSDAFQKYHFLNRFIRIEAGIFLMLTGLVFFYNFFRKDLSPAVFRDYYKKRVVYILVPYLIWALFYEFYASYTIGRELDVIGVAERILQGKSYYQLHFIFLIVQFYLVFPLLILLAKKFRWFRRYMWLIGIVVHLLYNYLNTRFNLVGFGLFLNSMTPYLLGGWIGIYYEEQKGKIHNNFTTLMSGIVFFVSGTSLVYLNYHLYTVGTFHLDSFYYTVNEVLFIVTGCYFLYRMAEILHIKAVPAVRKTVKHVAVYSFGFYLIHPFVLKEVTRWIPVHNNYWFHVEMAARYALTVLLCYLIILSFHRFVPGASLIFGKLPKRK</sequence>
<gene>
    <name evidence="9" type="ORF">ACFODW_04965</name>
</gene>
<dbReference type="PANTHER" id="PTHR40074">
    <property type="entry name" value="O-ACETYLTRANSFERASE WECH"/>
    <property type="match status" value="1"/>
</dbReference>
<keyword evidence="10" id="KW-1185">Reference proteome</keyword>
<feature type="transmembrane region" description="Helical" evidence="7">
    <location>
        <begin position="87"/>
        <end position="109"/>
    </location>
</feature>
<keyword evidence="5 7" id="KW-1133">Transmembrane helix</keyword>
<protein>
    <submittedName>
        <fullName evidence="9">Acyltransferase</fullName>
    </submittedName>
</protein>
<dbReference type="InterPro" id="IPR002656">
    <property type="entry name" value="Acyl_transf_3_dom"/>
</dbReference>
<feature type="transmembrane region" description="Helical" evidence="7">
    <location>
        <begin position="288"/>
        <end position="306"/>
    </location>
</feature>
<feature type="transmembrane region" description="Helical" evidence="7">
    <location>
        <begin position="248"/>
        <end position="267"/>
    </location>
</feature>
<feature type="transmembrane region" description="Helical" evidence="7">
    <location>
        <begin position="326"/>
        <end position="351"/>
    </location>
</feature>
<comment type="subcellular location">
    <subcellularLocation>
        <location evidence="1">Cell membrane</location>
        <topology evidence="1">Multi-pass membrane protein</topology>
    </subcellularLocation>
</comment>
<evidence type="ECO:0000256" key="2">
    <source>
        <dbReference type="ARBA" id="ARBA00007400"/>
    </source>
</evidence>
<name>A0ABV7A3P1_9BACI</name>
<evidence type="ECO:0000256" key="4">
    <source>
        <dbReference type="ARBA" id="ARBA00022692"/>
    </source>
</evidence>
<feature type="transmembrane region" description="Helical" evidence="7">
    <location>
        <begin position="157"/>
        <end position="175"/>
    </location>
</feature>
<feature type="transmembrane region" description="Helical" evidence="7">
    <location>
        <begin position="129"/>
        <end position="150"/>
    </location>
</feature>
<dbReference type="GO" id="GO:0016746">
    <property type="term" value="F:acyltransferase activity"/>
    <property type="evidence" value="ECO:0007669"/>
    <property type="project" value="UniProtKB-KW"/>
</dbReference>
<keyword evidence="4 7" id="KW-0812">Transmembrane</keyword>
<dbReference type="PANTHER" id="PTHR40074:SF2">
    <property type="entry name" value="O-ACETYLTRANSFERASE WECH"/>
    <property type="match status" value="1"/>
</dbReference>
<keyword evidence="9" id="KW-0012">Acyltransferase</keyword>
<dbReference type="Pfam" id="PF01757">
    <property type="entry name" value="Acyl_transf_3"/>
    <property type="match status" value="1"/>
</dbReference>
<feature type="transmembrane region" description="Helical" evidence="7">
    <location>
        <begin position="215"/>
        <end position="236"/>
    </location>
</feature>